<protein>
    <submittedName>
        <fullName evidence="4">PAM2 domain-containing protein</fullName>
    </submittedName>
</protein>
<evidence type="ECO:0000313" key="3">
    <source>
        <dbReference type="Proteomes" id="UP000271098"/>
    </source>
</evidence>
<keyword evidence="3" id="KW-1185">Reference proteome</keyword>
<name>A0A183CZ30_9BILA</name>
<reference evidence="4" key="1">
    <citation type="submission" date="2016-06" db="UniProtKB">
        <authorList>
            <consortium name="WormBaseParasite"/>
        </authorList>
    </citation>
    <scope>IDENTIFICATION</scope>
</reference>
<feature type="region of interest" description="Disordered" evidence="1">
    <location>
        <begin position="23"/>
        <end position="52"/>
    </location>
</feature>
<gene>
    <name evidence="2" type="ORF">GPUH_LOCUS1721</name>
</gene>
<organism evidence="4">
    <name type="scientific">Gongylonema pulchrum</name>
    <dbReference type="NCBI Taxonomy" id="637853"/>
    <lineage>
        <taxon>Eukaryota</taxon>
        <taxon>Metazoa</taxon>
        <taxon>Ecdysozoa</taxon>
        <taxon>Nematoda</taxon>
        <taxon>Chromadorea</taxon>
        <taxon>Rhabditida</taxon>
        <taxon>Spirurina</taxon>
        <taxon>Spiruromorpha</taxon>
        <taxon>Spiruroidea</taxon>
        <taxon>Gongylonematidae</taxon>
        <taxon>Gongylonema</taxon>
    </lineage>
</organism>
<accession>A0A183CZ30</accession>
<evidence type="ECO:0000313" key="4">
    <source>
        <dbReference type="WBParaSite" id="GPUH_0000172501-mRNA-1"/>
    </source>
</evidence>
<evidence type="ECO:0000256" key="1">
    <source>
        <dbReference type="SAM" id="MobiDB-lite"/>
    </source>
</evidence>
<reference evidence="2 3" key="2">
    <citation type="submission" date="2018-11" db="EMBL/GenBank/DDBJ databases">
        <authorList>
            <consortium name="Pathogen Informatics"/>
        </authorList>
    </citation>
    <scope>NUCLEOTIDE SEQUENCE [LARGE SCALE GENOMIC DNA]</scope>
</reference>
<evidence type="ECO:0000313" key="2">
    <source>
        <dbReference type="EMBL" id="VDK30790.1"/>
    </source>
</evidence>
<dbReference type="AlphaFoldDB" id="A0A183CZ30"/>
<dbReference type="WBParaSite" id="GPUH_0000172501-mRNA-1">
    <property type="protein sequence ID" value="GPUH_0000172501-mRNA-1"/>
    <property type="gene ID" value="GPUH_0000172501"/>
</dbReference>
<proteinExistence type="predicted"/>
<sequence length="126" mass="13537">MNNIKVEISGEKERLPKLIMPVDENLEKPTVPGYQGVSGTNPTIGQPGPAGYGHVVDPNVPYYYGNMDPNVQVRPPPGPVGWPAPQGYPAPVASPQTVYHPGMRPGTPMRPPMPPQMMQVGAPIFT</sequence>
<feature type="region of interest" description="Disordered" evidence="1">
    <location>
        <begin position="93"/>
        <end position="116"/>
    </location>
</feature>
<dbReference type="Proteomes" id="UP000271098">
    <property type="component" value="Unassembled WGS sequence"/>
</dbReference>
<dbReference type="EMBL" id="UYRT01002215">
    <property type="protein sequence ID" value="VDK30790.1"/>
    <property type="molecule type" value="Genomic_DNA"/>
</dbReference>